<dbReference type="InterPro" id="IPR027417">
    <property type="entry name" value="P-loop_NTPase"/>
</dbReference>
<keyword evidence="2" id="KW-1278">Translocase</keyword>
<dbReference type="Gene3D" id="3.40.50.300">
    <property type="entry name" value="P-loop containing nucleotide triphosphate hydrolases"/>
    <property type="match status" value="1"/>
</dbReference>
<dbReference type="GO" id="GO:0055052">
    <property type="term" value="C:ATP-binding cassette (ABC) transporter complex, substrate-binding subunit-containing"/>
    <property type="evidence" value="ECO:0007669"/>
    <property type="project" value="TreeGrafter"/>
</dbReference>
<reference evidence="5 6" key="1">
    <citation type="submission" date="2018-06" db="EMBL/GenBank/DDBJ databases">
        <title>Extensive metabolic versatility and redundancy in microbially diverse, dynamic hydrothermal sediments.</title>
        <authorList>
            <person name="Dombrowski N."/>
            <person name="Teske A."/>
            <person name="Baker B.J."/>
        </authorList>
    </citation>
    <scope>NUCLEOTIDE SEQUENCE [LARGE SCALE GENOMIC DNA]</scope>
    <source>
        <strain evidence="5">B3_G15</strain>
    </source>
</reference>
<dbReference type="EMBL" id="QMQA01000081">
    <property type="protein sequence ID" value="RLE13704.1"/>
    <property type="molecule type" value="Genomic_DNA"/>
</dbReference>
<dbReference type="SUPFAM" id="SSF52540">
    <property type="entry name" value="P-loop containing nucleoside triphosphate hydrolases"/>
    <property type="match status" value="1"/>
</dbReference>
<evidence type="ECO:0000259" key="4">
    <source>
        <dbReference type="Pfam" id="PF17912"/>
    </source>
</evidence>
<dbReference type="PANTHER" id="PTHR43875">
    <property type="entry name" value="MALTODEXTRIN IMPORT ATP-BINDING PROTEIN MSMX"/>
    <property type="match status" value="1"/>
</dbReference>
<dbReference type="InterPro" id="IPR047641">
    <property type="entry name" value="ABC_transpr_MalK/UgpC-like"/>
</dbReference>
<evidence type="ECO:0000313" key="5">
    <source>
        <dbReference type="EMBL" id="RLE13704.1"/>
    </source>
</evidence>
<proteinExistence type="predicted"/>
<dbReference type="GO" id="GO:0005524">
    <property type="term" value="F:ATP binding"/>
    <property type="evidence" value="ECO:0007669"/>
    <property type="project" value="UniProtKB-KW"/>
</dbReference>
<dbReference type="PANTHER" id="PTHR43875:SF15">
    <property type="entry name" value="TREHALOSE IMPORT ATP-BINDING PROTEIN SUGC"/>
    <property type="match status" value="1"/>
</dbReference>
<dbReference type="InterPro" id="IPR012340">
    <property type="entry name" value="NA-bd_OB-fold"/>
</dbReference>
<dbReference type="Gene3D" id="2.40.50.100">
    <property type="match status" value="1"/>
</dbReference>
<sequence length="213" mass="24255">MDEPLANLDPKSSLRIRLEIAELLTNLKRTTLYVTHDQHEVPSVAKRVGIMREGRLEQVGSFEEVYNRPINRFVATFLGDPPMNLLQLILKENKSGLYLIDPPLRIDLPRKKFEILKEKGYLWKKLLLGIRPENIKLKDRGGRSSLMCYLRGRVLSTGMTLSRLLVYLVVGNQTLVAALDPFLRLGEGDLLPLCFSLDKAVIFDPLSGERIFP</sequence>
<protein>
    <submittedName>
        <fullName evidence="5">ABC transporter ATP-binding protein</fullName>
    </submittedName>
</protein>
<evidence type="ECO:0000313" key="6">
    <source>
        <dbReference type="Proteomes" id="UP000280417"/>
    </source>
</evidence>
<dbReference type="Pfam" id="PF17912">
    <property type="entry name" value="OB_MalK"/>
    <property type="match status" value="1"/>
</dbReference>
<dbReference type="Proteomes" id="UP000280417">
    <property type="component" value="Unassembled WGS sequence"/>
</dbReference>
<keyword evidence="1" id="KW-1003">Cell membrane</keyword>
<dbReference type="Gene3D" id="2.40.50.140">
    <property type="entry name" value="Nucleic acid-binding proteins"/>
    <property type="match status" value="1"/>
</dbReference>
<organism evidence="5 6">
    <name type="scientific">Aerophobetes bacterium</name>
    <dbReference type="NCBI Taxonomy" id="2030807"/>
    <lineage>
        <taxon>Bacteria</taxon>
        <taxon>Candidatus Aerophobota</taxon>
    </lineage>
</organism>
<gene>
    <name evidence="5" type="ORF">DRJ04_03815</name>
</gene>
<dbReference type="GO" id="GO:0016887">
    <property type="term" value="F:ATP hydrolysis activity"/>
    <property type="evidence" value="ECO:0007669"/>
    <property type="project" value="InterPro"/>
</dbReference>
<comment type="caution">
    <text evidence="5">The sequence shown here is derived from an EMBL/GenBank/DDBJ whole genome shotgun (WGS) entry which is preliminary data.</text>
</comment>
<dbReference type="InterPro" id="IPR008995">
    <property type="entry name" value="Mo/tungstate-bd_C_term_dom"/>
</dbReference>
<keyword evidence="5" id="KW-0547">Nucleotide-binding</keyword>
<dbReference type="SUPFAM" id="SSF50331">
    <property type="entry name" value="MOP-like"/>
    <property type="match status" value="1"/>
</dbReference>
<name>A0A662DD16_UNCAE</name>
<keyword evidence="3" id="KW-0472">Membrane</keyword>
<keyword evidence="5" id="KW-0067">ATP-binding</keyword>
<evidence type="ECO:0000256" key="3">
    <source>
        <dbReference type="ARBA" id="ARBA00023136"/>
    </source>
</evidence>
<accession>A0A662DD16</accession>
<feature type="domain" description="MalK-like OB fold" evidence="4">
    <location>
        <begin position="79"/>
        <end position="135"/>
    </location>
</feature>
<evidence type="ECO:0000256" key="1">
    <source>
        <dbReference type="ARBA" id="ARBA00022475"/>
    </source>
</evidence>
<evidence type="ECO:0000256" key="2">
    <source>
        <dbReference type="ARBA" id="ARBA00022967"/>
    </source>
</evidence>
<dbReference type="AlphaFoldDB" id="A0A662DD16"/>
<dbReference type="InterPro" id="IPR040582">
    <property type="entry name" value="OB_MalK-like"/>
</dbReference>